<protein>
    <submittedName>
        <fullName evidence="1">Uncharacterized protein</fullName>
    </submittedName>
</protein>
<organism evidence="1">
    <name type="scientific">Ophidiomyces ophidiicola</name>
    <dbReference type="NCBI Taxonomy" id="1387563"/>
    <lineage>
        <taxon>Eukaryota</taxon>
        <taxon>Fungi</taxon>
        <taxon>Dikarya</taxon>
        <taxon>Ascomycota</taxon>
        <taxon>Pezizomycotina</taxon>
        <taxon>Eurotiomycetes</taxon>
        <taxon>Eurotiomycetidae</taxon>
        <taxon>Onygenales</taxon>
        <taxon>Onygenaceae</taxon>
        <taxon>Ophidiomyces</taxon>
    </lineage>
</organism>
<comment type="caution">
    <text evidence="1">The sequence shown here is derived from an EMBL/GenBank/DDBJ whole genome shotgun (WGS) entry which is preliminary data.</text>
</comment>
<gene>
    <name evidence="1" type="ORF">LOY88_001051</name>
</gene>
<accession>A0ACB8V5Z9</accession>
<reference evidence="1" key="1">
    <citation type="journal article" date="2022" name="bioRxiv">
        <title>Population genetic analysis of Ophidiomyces ophidiicola, the causative agent of snake fungal disease, indicates recent introductions to the USA.</title>
        <authorList>
            <person name="Ladner J.T."/>
            <person name="Palmer J.M."/>
            <person name="Ettinger C.L."/>
            <person name="Stajich J.E."/>
            <person name="Farrell T.M."/>
            <person name="Glorioso B.M."/>
            <person name="Lawson B."/>
            <person name="Price S.J."/>
            <person name="Stengle A.G."/>
            <person name="Grear D.A."/>
            <person name="Lorch J.M."/>
        </authorList>
    </citation>
    <scope>NUCLEOTIDE SEQUENCE</scope>
    <source>
        <strain evidence="1">NWHC 24266-5</strain>
    </source>
</reference>
<dbReference type="EMBL" id="JALBCA010000011">
    <property type="protein sequence ID" value="KAI2391527.1"/>
    <property type="molecule type" value="Genomic_DNA"/>
</dbReference>
<proteinExistence type="predicted"/>
<evidence type="ECO:0000313" key="1">
    <source>
        <dbReference type="EMBL" id="KAI2391527.1"/>
    </source>
</evidence>
<sequence length="270" mass="30063">MEAFHDGEASMEVLVIEFGRAGTESLKDALLTLDCPHTYHTFDAIYASPQDSKAWLRALKAKCNGKKFDPENFQVILERYQAAADSSAIKSVAEMIQNHPKAKVILTVGDLRDGDSWHRSFVNALQTAESSMGSVVLGCTARARGSHRDHSTFQKLDDTIYDGEWEKDGPEGFEQYYQRAQSLVPSENLLKYHVNEGWEPLCTFLDKPIPPGPVPNITQSTRFREKLRTRKLGISRSGLKKFLDIATHIVIAMSLVTAATTGLSLSQLAY</sequence>
<name>A0ACB8V5Z9_9EURO</name>